<dbReference type="EMBL" id="VSSQ01095078">
    <property type="protein sequence ID" value="MPN39327.1"/>
    <property type="molecule type" value="Genomic_DNA"/>
</dbReference>
<gene>
    <name evidence="2" type="ORF">SDC9_186855</name>
</gene>
<feature type="compositionally biased region" description="Gly residues" evidence="1">
    <location>
        <begin position="127"/>
        <end position="137"/>
    </location>
</feature>
<accession>A0A645HK17</accession>
<dbReference type="AlphaFoldDB" id="A0A645HK17"/>
<sequence length="137" mass="14966">MRRVGDGEVKRGFRGVRVRIGQVRHICADALPFGGEDEHGHRRMRHCGFRSAEIQNRDAGLLGLVVRQSRNSARFKHDGVLAGFGGLGHALLKRAGRLRAKDREIRLVRGRGRGQGGSRAGKRGGLRIRGGCGGRRG</sequence>
<reference evidence="2" key="1">
    <citation type="submission" date="2019-08" db="EMBL/GenBank/DDBJ databases">
        <authorList>
            <person name="Kucharzyk K."/>
            <person name="Murdoch R.W."/>
            <person name="Higgins S."/>
            <person name="Loffler F."/>
        </authorList>
    </citation>
    <scope>NUCLEOTIDE SEQUENCE</scope>
</reference>
<evidence type="ECO:0000313" key="2">
    <source>
        <dbReference type="EMBL" id="MPN39327.1"/>
    </source>
</evidence>
<name>A0A645HK17_9ZZZZ</name>
<comment type="caution">
    <text evidence="2">The sequence shown here is derived from an EMBL/GenBank/DDBJ whole genome shotgun (WGS) entry which is preliminary data.</text>
</comment>
<feature type="region of interest" description="Disordered" evidence="1">
    <location>
        <begin position="111"/>
        <end position="137"/>
    </location>
</feature>
<evidence type="ECO:0000256" key="1">
    <source>
        <dbReference type="SAM" id="MobiDB-lite"/>
    </source>
</evidence>
<organism evidence="2">
    <name type="scientific">bioreactor metagenome</name>
    <dbReference type="NCBI Taxonomy" id="1076179"/>
    <lineage>
        <taxon>unclassified sequences</taxon>
        <taxon>metagenomes</taxon>
        <taxon>ecological metagenomes</taxon>
    </lineage>
</organism>
<proteinExistence type="predicted"/>
<protein>
    <submittedName>
        <fullName evidence="2">Uncharacterized protein</fullName>
    </submittedName>
</protein>